<proteinExistence type="predicted"/>
<reference evidence="2" key="1">
    <citation type="submission" date="2016-03" db="EMBL/GenBank/DDBJ databases">
        <authorList>
            <person name="Ray J."/>
            <person name="Price M."/>
            <person name="Deutschbauer A."/>
        </authorList>
    </citation>
    <scope>NUCLEOTIDE SEQUENCE [LARGE SCALE GENOMIC DNA]</scope>
    <source>
        <strain evidence="2">FW300-N1B4</strain>
    </source>
</reference>
<name>A0A166PAT8_PSEFL</name>
<comment type="caution">
    <text evidence="1">The sequence shown here is derived from an EMBL/GenBank/DDBJ whole genome shotgun (WGS) entry which is preliminary data.</text>
</comment>
<evidence type="ECO:0000313" key="2">
    <source>
        <dbReference type="Proteomes" id="UP000076489"/>
    </source>
</evidence>
<protein>
    <submittedName>
        <fullName evidence="1">Uncharacterized protein</fullName>
    </submittedName>
</protein>
<dbReference type="EMBL" id="LUKJ01000003">
    <property type="protein sequence ID" value="KZN18681.1"/>
    <property type="molecule type" value="Genomic_DNA"/>
</dbReference>
<gene>
    <name evidence="1" type="ORF">A1D17_21840</name>
</gene>
<dbReference type="RefSeq" id="WP_063342826.1">
    <property type="nucleotide sequence ID" value="NZ_LUKJ01000003.1"/>
</dbReference>
<organism evidence="1 2">
    <name type="scientific">Pseudomonas fluorescens</name>
    <dbReference type="NCBI Taxonomy" id="294"/>
    <lineage>
        <taxon>Bacteria</taxon>
        <taxon>Pseudomonadati</taxon>
        <taxon>Pseudomonadota</taxon>
        <taxon>Gammaproteobacteria</taxon>
        <taxon>Pseudomonadales</taxon>
        <taxon>Pseudomonadaceae</taxon>
        <taxon>Pseudomonas</taxon>
    </lineage>
</organism>
<dbReference type="Proteomes" id="UP000076489">
    <property type="component" value="Unassembled WGS sequence"/>
</dbReference>
<reference evidence="1 2" key="2">
    <citation type="journal article" date="2018" name="Nature">
        <title>Mutant phenotypes for thousands of bacterial genes of unknown function.</title>
        <authorList>
            <person name="Price M.N."/>
            <person name="Wetmore K.M."/>
            <person name="Waters R.J."/>
            <person name="Callaghan M."/>
            <person name="Ray J."/>
            <person name="Liu H."/>
            <person name="Kuehl J.V."/>
            <person name="Melnyk R.A."/>
            <person name="Lamson J.S."/>
            <person name="Suh Y."/>
            <person name="Carlson H.K."/>
            <person name="Esquivel Z."/>
            <person name="Sadeeshkumar H."/>
            <person name="Chakraborty R."/>
            <person name="Zane G.M."/>
            <person name="Rubin B.E."/>
            <person name="Wall J.D."/>
            <person name="Visel A."/>
            <person name="Bristow J."/>
            <person name="Blow M.J."/>
            <person name="Arkin A.P."/>
            <person name="Deutschbauer A.M."/>
        </authorList>
    </citation>
    <scope>NUCLEOTIDE SEQUENCE [LARGE SCALE GENOMIC DNA]</scope>
    <source>
        <strain evidence="1 2">FW300-N1B4</strain>
    </source>
</reference>
<dbReference type="AlphaFoldDB" id="A0A166PAT8"/>
<sequence length="98" mass="11368">MALAAVGGGVFRLERGFTGLWRRKFFFRLFWLVFDGEGWVFAWLWSAVVLQARWGGAFGGEEPFLWGEFLAKNVLEIDCSKNNQKRHFLLHVVVLVDF</sequence>
<accession>A0A166PAT8</accession>
<evidence type="ECO:0000313" key="1">
    <source>
        <dbReference type="EMBL" id="KZN18681.1"/>
    </source>
</evidence>